<dbReference type="InterPro" id="IPR032675">
    <property type="entry name" value="LRR_dom_sf"/>
</dbReference>
<dbReference type="SUPFAM" id="SSF52058">
    <property type="entry name" value="L domain-like"/>
    <property type="match status" value="1"/>
</dbReference>
<feature type="transmembrane region" description="Helical" evidence="1">
    <location>
        <begin position="7"/>
        <end position="27"/>
    </location>
</feature>
<dbReference type="EMBL" id="AP026801">
    <property type="protein sequence ID" value="BDR57012.1"/>
    <property type="molecule type" value="Genomic_DNA"/>
</dbReference>
<dbReference type="NCBIfam" id="TIGR02167">
    <property type="entry name" value="Liste_lipo_26"/>
    <property type="match status" value="3"/>
</dbReference>
<dbReference type="Gene3D" id="3.80.10.10">
    <property type="entry name" value="Ribonuclease Inhibitor"/>
    <property type="match status" value="1"/>
</dbReference>
<evidence type="ECO:0008006" key="4">
    <source>
        <dbReference type="Google" id="ProtNLM"/>
    </source>
</evidence>
<dbReference type="RefSeq" id="WP_317695704.1">
    <property type="nucleotide sequence ID" value="NZ_AP026801.1"/>
</dbReference>
<keyword evidence="3" id="KW-1185">Reference proteome</keyword>
<evidence type="ECO:0000256" key="1">
    <source>
        <dbReference type="SAM" id="Phobius"/>
    </source>
</evidence>
<dbReference type="Proteomes" id="UP001321804">
    <property type="component" value="Chromosome"/>
</dbReference>
<keyword evidence="1" id="KW-1133">Transmembrane helix</keyword>
<reference evidence="2 3" key="1">
    <citation type="journal article" date="2023" name="Microbiol. Spectr.">
        <title>Symbiosis of Carpenter Bees with Uncharacterized Lactic Acid Bacteria Showing NAD Auxotrophy.</title>
        <authorList>
            <person name="Kawasaki S."/>
            <person name="Ozawa K."/>
            <person name="Mori T."/>
            <person name="Yamamoto A."/>
            <person name="Ito M."/>
            <person name="Ohkuma M."/>
            <person name="Sakamoto M."/>
            <person name="Matsutani M."/>
        </authorList>
    </citation>
    <scope>NUCLEOTIDE SEQUENCE [LARGE SCALE GENOMIC DNA]</scope>
    <source>
        <strain evidence="2 3">KimC2</strain>
    </source>
</reference>
<proteinExistence type="predicted"/>
<keyword evidence="1" id="KW-0472">Membrane</keyword>
<evidence type="ECO:0000313" key="2">
    <source>
        <dbReference type="EMBL" id="BDR57012.1"/>
    </source>
</evidence>
<organism evidence="2 3">
    <name type="scientific">Xylocopilactobacillus apis</name>
    <dbReference type="NCBI Taxonomy" id="2932183"/>
    <lineage>
        <taxon>Bacteria</taxon>
        <taxon>Bacillati</taxon>
        <taxon>Bacillota</taxon>
        <taxon>Bacilli</taxon>
        <taxon>Lactobacillales</taxon>
        <taxon>Lactobacillaceae</taxon>
        <taxon>Xylocopilactobacillus</taxon>
    </lineage>
</organism>
<evidence type="ECO:0000313" key="3">
    <source>
        <dbReference type="Proteomes" id="UP001321804"/>
    </source>
</evidence>
<accession>A0AAU9DJQ2</accession>
<dbReference type="InterPro" id="IPR005046">
    <property type="entry name" value="DUF285"/>
</dbReference>
<dbReference type="InterPro" id="IPR011889">
    <property type="entry name" value="Liste_lipo_26"/>
</dbReference>
<name>A0AAU9DJQ2_9LACO</name>
<keyword evidence="1" id="KW-0812">Transmembrane</keyword>
<protein>
    <recommendedName>
        <fullName evidence="4">Surface protein</fullName>
    </recommendedName>
</protein>
<dbReference type="AlphaFoldDB" id="A0AAU9DJQ2"/>
<dbReference type="Pfam" id="PF03382">
    <property type="entry name" value="DUF285"/>
    <property type="match status" value="1"/>
</dbReference>
<sequence length="1066" mass="117638">MNKYIKRLGYILIVIVTTIIFGIGLSFKQESRAADFPQNTAFEDNISNKQSKFPLSKENQFKPLDLTSRIIPPNTSSTVVRYGNFRMYGVGSWNDVNKRSEVTLNWTAPANVSGGYHIERDTSSSFTTAHDVGTNYGKRFQILNVAPRQLYGPINAATSKWFEQWMKQTNSRGTGPVDMGLFDITTVSLDSYNANPNSILKNPNGTYKYDGIFFGAIDWNGYQDINETSYQATKAFGDTGRAITFGHDTIEGSADDSHGGDQHSGVPCHTYFNRFAPLLGLKVSPAYHFVGSNKLKVATQGSLTQQPYFMDPTQIFSVSPSHSYASYYQYNSGAIRWLKYDESSLVANHWAGGDSAVTYERDASGKVIADNNWYLVSKNNYAQIQTGHTTGQCTPQEAEIIFNMIYYTSSLNTSTTGKDITVTDNAAPNLPSVASSSSTATSVSLNINAIDNSTDYYFRGRADTSVGNVYSDIIKVPVLSGIKGYVYSTDTNPSGAPAVNRDPATNRVTNINLLPSGGTSAGTLTFNRSTDYNKYVHVIAIDNNNNVSAVKTISLKDYIWWTYGAGILTIYPHVLNADVDATIDSSDPNLPVVVWPWHQYKSQLTKAVISPGVSGGRSLNNIFGSCTVMTSIEGLTNLNTTNVEDYTNMFNYCKSLTSLNFSNFNTVKSIVMFRFMRHCENITSLTYGPNFITNNVQNFGGFYEGMHKMTTFDLSHINTSSAKAMTGMFGDCPNLKTLDLSRFDTSKVSDMRYMFEFDYKLEELDLSSFSGASLTSMYYMFKDDTALKRLKFSTTLNTPQLTDLQHTFENCSSLSSLDLSRFTTNPNTTNMDQMFNGMTKLWQLKLGANTKLSSITGLGNPTAGTPITDLDKPVPPNPQYYATNPQWREALTPTTVHAPTGAAKTAAQIAADSRTRTDTRTYVWDQIGTQTLGATPGTIDLGTHLGALKNKEYKSSAQNINVTDNRNVRTGKRWHVEAAVTTPFKLTTDSTKVIRGNPLYYHNTTTGAVTHLLSTAQTLHSEIATSTYQDVKNYPWTLSFKAGPSDIPKAGRYNATVTFTLVNDTP</sequence>
<dbReference type="KEGG" id="xak:KIMC2_15740"/>
<gene>
    <name evidence="2" type="ORF">KIMC2_15740</name>
</gene>